<accession>A0AAD6G6H3</accession>
<dbReference type="GO" id="GO:0016787">
    <property type="term" value="F:hydrolase activity"/>
    <property type="evidence" value="ECO:0007669"/>
    <property type="project" value="InterPro"/>
</dbReference>
<evidence type="ECO:0000259" key="1">
    <source>
        <dbReference type="Pfam" id="PF07859"/>
    </source>
</evidence>
<organism evidence="2 3">
    <name type="scientific">Penicillium daleae</name>
    <dbReference type="NCBI Taxonomy" id="63821"/>
    <lineage>
        <taxon>Eukaryota</taxon>
        <taxon>Fungi</taxon>
        <taxon>Dikarya</taxon>
        <taxon>Ascomycota</taxon>
        <taxon>Pezizomycotina</taxon>
        <taxon>Eurotiomycetes</taxon>
        <taxon>Eurotiomycetidae</taxon>
        <taxon>Eurotiales</taxon>
        <taxon>Aspergillaceae</taxon>
        <taxon>Penicillium</taxon>
    </lineage>
</organism>
<dbReference type="Proteomes" id="UP001213681">
    <property type="component" value="Unassembled WGS sequence"/>
</dbReference>
<dbReference type="InterPro" id="IPR050466">
    <property type="entry name" value="Carboxylest/Gibb_receptor"/>
</dbReference>
<proteinExistence type="predicted"/>
<comment type="caution">
    <text evidence="2">The sequence shown here is derived from an EMBL/GenBank/DDBJ whole genome shotgun (WGS) entry which is preliminary data.</text>
</comment>
<evidence type="ECO:0000313" key="3">
    <source>
        <dbReference type="Proteomes" id="UP001213681"/>
    </source>
</evidence>
<dbReference type="EMBL" id="JAPVEA010000002">
    <property type="protein sequence ID" value="KAJ5461166.1"/>
    <property type="molecule type" value="Genomic_DNA"/>
</dbReference>
<dbReference type="Gene3D" id="3.40.50.1820">
    <property type="entry name" value="alpha/beta hydrolase"/>
    <property type="match status" value="1"/>
</dbReference>
<name>A0AAD6G6H3_9EURO</name>
<dbReference type="InterPro" id="IPR013094">
    <property type="entry name" value="AB_hydrolase_3"/>
</dbReference>
<dbReference type="AlphaFoldDB" id="A0AAD6G6H3"/>
<dbReference type="InterPro" id="IPR029058">
    <property type="entry name" value="AB_hydrolase_fold"/>
</dbReference>
<evidence type="ECO:0000313" key="2">
    <source>
        <dbReference type="EMBL" id="KAJ5461166.1"/>
    </source>
</evidence>
<gene>
    <name evidence="2" type="ORF">N7458_002718</name>
</gene>
<dbReference type="GO" id="GO:0072330">
    <property type="term" value="P:monocarboxylic acid biosynthetic process"/>
    <property type="evidence" value="ECO:0007669"/>
    <property type="project" value="UniProtKB-ARBA"/>
</dbReference>
<dbReference type="PANTHER" id="PTHR23024">
    <property type="entry name" value="ARYLACETAMIDE DEACETYLASE"/>
    <property type="match status" value="1"/>
</dbReference>
<reference evidence="2" key="1">
    <citation type="submission" date="2022-12" db="EMBL/GenBank/DDBJ databases">
        <authorList>
            <person name="Petersen C."/>
        </authorList>
    </citation>
    <scope>NUCLEOTIDE SEQUENCE</scope>
    <source>
        <strain evidence="2">IBT 16125</strain>
    </source>
</reference>
<reference evidence="2" key="2">
    <citation type="journal article" date="2023" name="IMA Fungus">
        <title>Comparative genomic study of the Penicillium genus elucidates a diverse pangenome and 15 lateral gene transfer events.</title>
        <authorList>
            <person name="Petersen C."/>
            <person name="Sorensen T."/>
            <person name="Nielsen M.R."/>
            <person name="Sondergaard T.E."/>
            <person name="Sorensen J.L."/>
            <person name="Fitzpatrick D.A."/>
            <person name="Frisvad J.C."/>
            <person name="Nielsen K.L."/>
        </authorList>
    </citation>
    <scope>NUCLEOTIDE SEQUENCE</scope>
    <source>
        <strain evidence="2">IBT 16125</strain>
    </source>
</reference>
<dbReference type="GeneID" id="81596344"/>
<dbReference type="Pfam" id="PF07859">
    <property type="entry name" value="Abhydrolase_3"/>
    <property type="match status" value="1"/>
</dbReference>
<feature type="domain" description="Alpha/beta hydrolase fold-3" evidence="1">
    <location>
        <begin position="104"/>
        <end position="313"/>
    </location>
</feature>
<keyword evidence="3" id="KW-1185">Reference proteome</keyword>
<dbReference type="PANTHER" id="PTHR23024:SF643">
    <property type="entry name" value="AB HYDROLASE SUPERFAMILY PROTEIN B1A11.02"/>
    <property type="match status" value="1"/>
</dbReference>
<dbReference type="GO" id="GO:0017000">
    <property type="term" value="P:antibiotic biosynthetic process"/>
    <property type="evidence" value="ECO:0007669"/>
    <property type="project" value="UniProtKB-ARBA"/>
</dbReference>
<sequence length="341" mass="37854">MVLATASIDDPETWHLFANLDPEFSKMVEDGVKSRFHYEGPPLSLPETRARWNKMFRKDADLLLEATNGEVSEEEISIPVRDGSTVRALVYRRTCTPAQKGPLVIILHGGGFRIGNAEMEASACTGATQTYGAISVSLEYRLSPENKFPVAYEDAWDALLWLSRNASALGADLSQGFVFGGSSAGAHIVNPLVHRARDEKLEPPLTGVYLSVLPSLAPQNLTDEYKDLYRSREALKDGFTLTSKSIALPRHDFSSVESASLADWTCQFAAYFFQICGADLLRDEGLIYERELRLNYGGRTRVVVYNGLPHVFWYTHPSHSATEEFTKDTVLGLGWLLGKEV</sequence>
<dbReference type="SUPFAM" id="SSF53474">
    <property type="entry name" value="alpha/beta-Hydrolases"/>
    <property type="match status" value="1"/>
</dbReference>
<protein>
    <recommendedName>
        <fullName evidence="1">Alpha/beta hydrolase fold-3 domain-containing protein</fullName>
    </recommendedName>
</protein>
<dbReference type="RefSeq" id="XP_056770208.1">
    <property type="nucleotide sequence ID" value="XM_056906101.1"/>
</dbReference>